<dbReference type="PANTHER" id="PTHR12802:SF178">
    <property type="entry name" value="OS02G0685200 PROTEIN"/>
    <property type="match status" value="1"/>
</dbReference>
<keyword evidence="11" id="KW-1185">Reference proteome</keyword>
<dbReference type="InterPro" id="IPR017884">
    <property type="entry name" value="SANT_dom"/>
</dbReference>
<feature type="domain" description="Myb-like" evidence="7">
    <location>
        <begin position="68"/>
        <end position="118"/>
    </location>
</feature>
<dbReference type="InterPro" id="IPR017930">
    <property type="entry name" value="Myb_dom"/>
</dbReference>
<name>A0A0E0CPW3_9ORYZ</name>
<evidence type="ECO:0000313" key="11">
    <source>
        <dbReference type="Proteomes" id="UP000008021"/>
    </source>
</evidence>
<keyword evidence="5" id="KW-0539">Nucleus</keyword>
<feature type="domain" description="HTH myb-type" evidence="9">
    <location>
        <begin position="68"/>
        <end position="122"/>
    </location>
</feature>
<evidence type="ECO:0000256" key="4">
    <source>
        <dbReference type="ARBA" id="ARBA00023163"/>
    </source>
</evidence>
<evidence type="ECO:0000313" key="10">
    <source>
        <dbReference type="EnsemblPlants" id="OMERI02G27330.1"/>
    </source>
</evidence>
<evidence type="ECO:0000259" key="9">
    <source>
        <dbReference type="PROSITE" id="PS51294"/>
    </source>
</evidence>
<dbReference type="STRING" id="40149.A0A0E0CPW3"/>
<dbReference type="Gene3D" id="1.10.10.60">
    <property type="entry name" value="Homeodomain-like"/>
    <property type="match status" value="1"/>
</dbReference>
<dbReference type="FunFam" id="1.10.10.60:FF:000023">
    <property type="entry name" value="protein REVEILLE 6 isoform X1"/>
    <property type="match status" value="1"/>
</dbReference>
<keyword evidence="2" id="KW-0805">Transcription regulation</keyword>
<dbReference type="AlphaFoldDB" id="A0A0E0CPW3"/>
<keyword evidence="3" id="KW-0238">DNA-binding</keyword>
<evidence type="ECO:0000256" key="5">
    <source>
        <dbReference type="ARBA" id="ARBA00023242"/>
    </source>
</evidence>
<reference evidence="10" key="1">
    <citation type="submission" date="2015-04" db="UniProtKB">
        <authorList>
            <consortium name="EnsemblPlants"/>
        </authorList>
    </citation>
    <scope>IDENTIFICATION</scope>
</reference>
<dbReference type="PROSITE" id="PS51294">
    <property type="entry name" value="HTH_MYB"/>
    <property type="match status" value="1"/>
</dbReference>
<dbReference type="Gramene" id="OMERI02G27330.1">
    <property type="protein sequence ID" value="OMERI02G27330.1"/>
    <property type="gene ID" value="OMERI02G27330"/>
</dbReference>
<dbReference type="CDD" id="cd00167">
    <property type="entry name" value="SANT"/>
    <property type="match status" value="1"/>
</dbReference>
<dbReference type="EnsemblPlants" id="OMERI02G27330.1">
    <property type="protein sequence ID" value="OMERI02G27330.1"/>
    <property type="gene ID" value="OMERI02G27330"/>
</dbReference>
<feature type="region of interest" description="Disordered" evidence="6">
    <location>
        <begin position="1"/>
        <end position="27"/>
    </location>
</feature>
<dbReference type="GO" id="GO:0005634">
    <property type="term" value="C:nucleus"/>
    <property type="evidence" value="ECO:0007669"/>
    <property type="project" value="UniProtKB-SubCell"/>
</dbReference>
<dbReference type="InterPro" id="IPR006447">
    <property type="entry name" value="Myb_dom_plants"/>
</dbReference>
<dbReference type="PANTHER" id="PTHR12802">
    <property type="entry name" value="SWI/SNF COMPLEX-RELATED"/>
    <property type="match status" value="1"/>
</dbReference>
<feature type="compositionally biased region" description="Low complexity" evidence="6">
    <location>
        <begin position="125"/>
        <end position="144"/>
    </location>
</feature>
<evidence type="ECO:0000256" key="1">
    <source>
        <dbReference type="ARBA" id="ARBA00004123"/>
    </source>
</evidence>
<dbReference type="eggNOG" id="KOG0724">
    <property type="taxonomic scope" value="Eukaryota"/>
</dbReference>
<dbReference type="PROSITE" id="PS50090">
    <property type="entry name" value="MYB_LIKE"/>
    <property type="match status" value="1"/>
</dbReference>
<reference evidence="10" key="2">
    <citation type="submission" date="2018-05" db="EMBL/GenBank/DDBJ databases">
        <title>OmerRS3 (Oryza meridionalis Reference Sequence Version 3).</title>
        <authorList>
            <person name="Zhang J."/>
            <person name="Kudrna D."/>
            <person name="Lee S."/>
            <person name="Talag J."/>
            <person name="Welchert J."/>
            <person name="Wing R.A."/>
        </authorList>
    </citation>
    <scope>NUCLEOTIDE SEQUENCE [LARGE SCALE GENOMIC DNA]</scope>
    <source>
        <strain evidence="10">cv. OR44</strain>
    </source>
</reference>
<proteinExistence type="predicted"/>
<feature type="compositionally biased region" description="Basic and acidic residues" evidence="6">
    <location>
        <begin position="18"/>
        <end position="27"/>
    </location>
</feature>
<dbReference type="InterPro" id="IPR009057">
    <property type="entry name" value="Homeodomain-like_sf"/>
</dbReference>
<evidence type="ECO:0000259" key="7">
    <source>
        <dbReference type="PROSITE" id="PS50090"/>
    </source>
</evidence>
<organism evidence="10">
    <name type="scientific">Oryza meridionalis</name>
    <dbReference type="NCBI Taxonomy" id="40149"/>
    <lineage>
        <taxon>Eukaryota</taxon>
        <taxon>Viridiplantae</taxon>
        <taxon>Streptophyta</taxon>
        <taxon>Embryophyta</taxon>
        <taxon>Tracheophyta</taxon>
        <taxon>Spermatophyta</taxon>
        <taxon>Magnoliopsida</taxon>
        <taxon>Liliopsida</taxon>
        <taxon>Poales</taxon>
        <taxon>Poaceae</taxon>
        <taxon>BOP clade</taxon>
        <taxon>Oryzoideae</taxon>
        <taxon>Oryzeae</taxon>
        <taxon>Oryzinae</taxon>
        <taxon>Oryza</taxon>
    </lineage>
</organism>
<dbReference type="GO" id="GO:0003677">
    <property type="term" value="F:DNA binding"/>
    <property type="evidence" value="ECO:0007669"/>
    <property type="project" value="UniProtKB-KW"/>
</dbReference>
<dbReference type="HOGENOM" id="CLU_030536_0_1_1"/>
<dbReference type="NCBIfam" id="TIGR01557">
    <property type="entry name" value="myb_SHAQKYF"/>
    <property type="match status" value="1"/>
</dbReference>
<feature type="domain" description="SANT" evidence="8">
    <location>
        <begin position="71"/>
        <end position="122"/>
    </location>
</feature>
<dbReference type="SMART" id="SM00717">
    <property type="entry name" value="SANT"/>
    <property type="match status" value="1"/>
</dbReference>
<accession>A0A0E0CPW3</accession>
<evidence type="ECO:0000256" key="3">
    <source>
        <dbReference type="ARBA" id="ARBA00023125"/>
    </source>
</evidence>
<dbReference type="InterPro" id="IPR001005">
    <property type="entry name" value="SANT/Myb"/>
</dbReference>
<keyword evidence="4" id="KW-0804">Transcription</keyword>
<dbReference type="GO" id="GO:0010468">
    <property type="term" value="P:regulation of gene expression"/>
    <property type="evidence" value="ECO:0007669"/>
    <property type="project" value="UniProtKB-ARBA"/>
</dbReference>
<evidence type="ECO:0000259" key="8">
    <source>
        <dbReference type="PROSITE" id="PS51293"/>
    </source>
</evidence>
<dbReference type="Pfam" id="PF00249">
    <property type="entry name" value="Myb_DNA-binding"/>
    <property type="match status" value="1"/>
</dbReference>
<feature type="compositionally biased region" description="Polar residues" evidence="6">
    <location>
        <begin position="184"/>
        <end position="199"/>
    </location>
</feature>
<protein>
    <submittedName>
        <fullName evidence="10">Uncharacterized protein</fullName>
    </submittedName>
</protein>
<dbReference type="PROSITE" id="PS51293">
    <property type="entry name" value="SANT"/>
    <property type="match status" value="1"/>
</dbReference>
<dbReference type="SUPFAM" id="SSF46689">
    <property type="entry name" value="Homeodomain-like"/>
    <property type="match status" value="1"/>
</dbReference>
<feature type="region of interest" description="Disordered" evidence="6">
    <location>
        <begin position="124"/>
        <end position="252"/>
    </location>
</feature>
<feature type="compositionally biased region" description="Basic residues" evidence="6">
    <location>
        <begin position="149"/>
        <end position="159"/>
    </location>
</feature>
<evidence type="ECO:0000256" key="6">
    <source>
        <dbReference type="SAM" id="MobiDB-lite"/>
    </source>
</evidence>
<feature type="compositionally biased region" description="Low complexity" evidence="6">
    <location>
        <begin position="213"/>
        <end position="228"/>
    </location>
</feature>
<sequence length="509" mass="53670">MEMACLQGNAMATDENGADDRASGESTVDHLRSHMNYGDMDLSGEEHVPKIVFLPCTLAPDQARKPYTITKQREKWTDEEHRLFLEALQLHGRAWRRIQEHIGTKTAVQIRSHAQKFFSKVVRESSGSNTGSGGTSAAAAAAIQIPPPRPKRKPAHPYPRKVDGAAKKHVPALRQLEKPPLRMQSLSEQEEGSPTSVLTAAQMGTEALGGGFSNNSSGSGSLAPSAAGTDEHVDGGGSPASSVDREDGCLSPSIPTAELAMQAPNTKMSTATTDAKEASSEASVFRLFGKSVVVKDSDQLHLLSGSNITTNASVERATRNILVPSFAAAPEGSSSNPWPSSMQQFLYFLPRSDGFAAQPVMPWFSYNGSLPCALFYPAAAAAAAANQQCHRDSEGVEFRSSQREGSLTGSNTASSVVLGSSAAVAAAATVAQNSDVAESRGQGNSRDSDAAAAAASQRLTKCESSASVTLLQRGFMPYKRCVAESELLRSEAAGGEEAVADGELTRLCL</sequence>
<dbReference type="Proteomes" id="UP000008021">
    <property type="component" value="Chromosome 2"/>
</dbReference>
<comment type="subcellular location">
    <subcellularLocation>
        <location evidence="1">Nucleus</location>
    </subcellularLocation>
</comment>
<evidence type="ECO:0000256" key="2">
    <source>
        <dbReference type="ARBA" id="ARBA00023015"/>
    </source>
</evidence>